<evidence type="ECO:0000313" key="1">
    <source>
        <dbReference type="EMBL" id="KUK17148.1"/>
    </source>
</evidence>
<dbReference type="Proteomes" id="UP000053911">
    <property type="component" value="Unassembled WGS sequence"/>
</dbReference>
<dbReference type="PATRIC" id="fig|172049.5.peg.1028"/>
<gene>
    <name evidence="1" type="ORF">XD54_1569</name>
</gene>
<evidence type="ECO:0000313" key="2">
    <source>
        <dbReference type="Proteomes" id="UP000053911"/>
    </source>
</evidence>
<dbReference type="GeneID" id="58787059"/>
<protein>
    <submittedName>
        <fullName evidence="1">Fe-S oxidoreductase, putative</fullName>
    </submittedName>
</protein>
<name>A0A101EKN9_9EURY</name>
<comment type="caution">
    <text evidence="1">The sequence shown here is derived from an EMBL/GenBank/DDBJ whole genome shotgun (WGS) entry which is preliminary data.</text>
</comment>
<dbReference type="AlphaFoldDB" id="A0A101EKN9"/>
<organism evidence="1 2">
    <name type="scientific">Thermococcus sibiricus</name>
    <dbReference type="NCBI Taxonomy" id="172049"/>
    <lineage>
        <taxon>Archaea</taxon>
        <taxon>Methanobacteriati</taxon>
        <taxon>Methanobacteriota</taxon>
        <taxon>Thermococci</taxon>
        <taxon>Thermococcales</taxon>
        <taxon>Thermococcaceae</taxon>
        <taxon>Thermococcus</taxon>
    </lineage>
</organism>
<proteinExistence type="predicted"/>
<sequence>MEEDILSITAVCPMREDALKELLKKANVDWATVETLIEEGKLIELEYGEKRFYMRKLKSRELL</sequence>
<accession>A0A101EKN9</accession>
<dbReference type="RefSeq" id="WP_015848974.1">
    <property type="nucleotide sequence ID" value="NZ_LGFD01000034.1"/>
</dbReference>
<dbReference type="EMBL" id="LGFD01000034">
    <property type="protein sequence ID" value="KUK17148.1"/>
    <property type="molecule type" value="Genomic_DNA"/>
</dbReference>
<reference evidence="2" key="1">
    <citation type="journal article" date="2015" name="MBio">
        <title>Genome-Resolved Metagenomic Analysis Reveals Roles for Candidate Phyla and Other Microbial Community Members in Biogeochemical Transformations in Oil Reservoirs.</title>
        <authorList>
            <person name="Hu P."/>
            <person name="Tom L."/>
            <person name="Singh A."/>
            <person name="Thomas B.C."/>
            <person name="Baker B.J."/>
            <person name="Piceno Y.M."/>
            <person name="Andersen G.L."/>
            <person name="Banfield J.F."/>
        </authorList>
    </citation>
    <scope>NUCLEOTIDE SEQUENCE [LARGE SCALE GENOMIC DNA]</scope>
</reference>